<feature type="region of interest" description="Disordered" evidence="1">
    <location>
        <begin position="1"/>
        <end position="34"/>
    </location>
</feature>
<dbReference type="SUPFAM" id="SSF52540">
    <property type="entry name" value="P-loop containing nucleoside triphosphate hydrolases"/>
    <property type="match status" value="1"/>
</dbReference>
<evidence type="ECO:0000313" key="2">
    <source>
        <dbReference type="EMBL" id="REF87379.1"/>
    </source>
</evidence>
<name>A0A3D9Z246_9HYPH</name>
<keyword evidence="3" id="KW-1185">Reference proteome</keyword>
<protein>
    <recommendedName>
        <fullName evidence="4">CobQ/CobB/MinD/ParA family nucleotide binding protein</fullName>
    </recommendedName>
</protein>
<comment type="caution">
    <text evidence="2">The sequence shown here is derived from an EMBL/GenBank/DDBJ whole genome shotgun (WGS) entry which is preliminary data.</text>
</comment>
<dbReference type="AlphaFoldDB" id="A0A3D9Z246"/>
<evidence type="ECO:0000256" key="1">
    <source>
        <dbReference type="SAM" id="MobiDB-lite"/>
    </source>
</evidence>
<evidence type="ECO:0008006" key="4">
    <source>
        <dbReference type="Google" id="ProtNLM"/>
    </source>
</evidence>
<proteinExistence type="predicted"/>
<dbReference type="InterPro" id="IPR027417">
    <property type="entry name" value="P-loop_NTPase"/>
</dbReference>
<dbReference type="Gene3D" id="3.40.50.300">
    <property type="entry name" value="P-loop containing nucleotide triphosphate hydrolases"/>
    <property type="match status" value="1"/>
</dbReference>
<organism evidence="2 3">
    <name type="scientific">Methylovirgula ligni</name>
    <dbReference type="NCBI Taxonomy" id="569860"/>
    <lineage>
        <taxon>Bacteria</taxon>
        <taxon>Pseudomonadati</taxon>
        <taxon>Pseudomonadota</taxon>
        <taxon>Alphaproteobacteria</taxon>
        <taxon>Hyphomicrobiales</taxon>
        <taxon>Beijerinckiaceae</taxon>
        <taxon>Methylovirgula</taxon>
    </lineage>
</organism>
<gene>
    <name evidence="2" type="ORF">DES32_0999</name>
</gene>
<dbReference type="Proteomes" id="UP000256900">
    <property type="component" value="Unassembled WGS sequence"/>
</dbReference>
<feature type="compositionally biased region" description="Basic residues" evidence="1">
    <location>
        <begin position="1"/>
        <end position="19"/>
    </location>
</feature>
<evidence type="ECO:0000313" key="3">
    <source>
        <dbReference type="Proteomes" id="UP000256900"/>
    </source>
</evidence>
<dbReference type="EMBL" id="QUMO01000002">
    <property type="protein sequence ID" value="REF87379.1"/>
    <property type="molecule type" value="Genomic_DNA"/>
</dbReference>
<reference evidence="2 3" key="1">
    <citation type="submission" date="2018-08" db="EMBL/GenBank/DDBJ databases">
        <title>Genomic Encyclopedia of Type Strains, Phase IV (KMG-IV): sequencing the most valuable type-strain genomes for metagenomic binning, comparative biology and taxonomic classification.</title>
        <authorList>
            <person name="Goeker M."/>
        </authorList>
    </citation>
    <scope>NUCLEOTIDE SEQUENCE [LARGE SCALE GENOMIC DNA]</scope>
    <source>
        <strain evidence="2 3">BW863</strain>
    </source>
</reference>
<accession>A0A3D9Z246</accession>
<sequence>MARNTKHIRRAARTAHSRPPKTAPQAKDVAQTAGMGHNQMKPTLIMVGADKGGVGKTTVARALLDYLASNNVIVRAFDTETPRGTLQRFHPEITQVVDINQTPDQMRILDTLNTSQVKVSLIDTRAGALASSLAALRDVGFLDAAKAGDFNFVLFHILGPSIASLSEISETAPFVTDAHYFLVKNYVNDSTFFDWDPATLQTYFGKVKNASEVTIPKLNAMAYEQVELAGTPLSSFVADKTASGEPANHSFTLRGYVRTWQNKNAEEFDRIHLLDLINGRG</sequence>